<sequence length="209" mass="24285">MNSLNEIILNYNDSLIYESDLGLLKEGNWLNDRIIGFCCDYFENEIFKQECERKLLAFVNPSTVQYLKLCESLEEAKMCFLEPLVLQEKKVIFLPLNNNKTTQAGGCHWSLLLIDNRNSKMIHYDSIGSNSDEASLFFYKFKEFFDCKELLNEEKFPKQTNNSDCGAYVLAAIELIAENVKKNNEISLPDIKYNLISEQYISDLRKKLI</sequence>
<dbReference type="GO" id="GO:0006508">
    <property type="term" value="P:proteolysis"/>
    <property type="evidence" value="ECO:0007669"/>
    <property type="project" value="UniProtKB-KW"/>
</dbReference>
<dbReference type="InterPro" id="IPR003653">
    <property type="entry name" value="Peptidase_C48_C"/>
</dbReference>
<dbReference type="Proteomes" id="UP000663879">
    <property type="component" value="Unassembled WGS sequence"/>
</dbReference>
<dbReference type="PANTHER" id="PTHR46468">
    <property type="entry name" value="SENTRIN-SPECIFIC PROTEASE 8"/>
    <property type="match status" value="1"/>
</dbReference>
<name>A0A813MDB9_9BILA</name>
<dbReference type="GO" id="GO:0019784">
    <property type="term" value="F:deNEDDylase activity"/>
    <property type="evidence" value="ECO:0007669"/>
    <property type="project" value="InterPro"/>
</dbReference>
<evidence type="ECO:0000256" key="1">
    <source>
        <dbReference type="ARBA" id="ARBA00005234"/>
    </source>
</evidence>
<dbReference type="GO" id="GO:0000338">
    <property type="term" value="P:protein deneddylation"/>
    <property type="evidence" value="ECO:0007669"/>
    <property type="project" value="TreeGrafter"/>
</dbReference>
<evidence type="ECO:0000256" key="4">
    <source>
        <dbReference type="ARBA" id="ARBA00022807"/>
    </source>
</evidence>
<evidence type="ECO:0000313" key="6">
    <source>
        <dbReference type="EMBL" id="CAF0711673.1"/>
    </source>
</evidence>
<dbReference type="InterPro" id="IPR038765">
    <property type="entry name" value="Papain-like_cys_pep_sf"/>
</dbReference>
<keyword evidence="4" id="KW-0788">Thiol protease</keyword>
<dbReference type="PANTHER" id="PTHR46468:SF1">
    <property type="entry name" value="SENTRIN-SPECIFIC PROTEASE 8"/>
    <property type="match status" value="1"/>
</dbReference>
<evidence type="ECO:0000256" key="2">
    <source>
        <dbReference type="ARBA" id="ARBA00022670"/>
    </source>
</evidence>
<feature type="domain" description="Ubiquitin-like protease family profile" evidence="5">
    <location>
        <begin position="14"/>
        <end position="176"/>
    </location>
</feature>
<accession>A0A813MDB9</accession>
<dbReference type="PROSITE" id="PS50600">
    <property type="entry name" value="ULP_PROTEASE"/>
    <property type="match status" value="1"/>
</dbReference>
<keyword evidence="2" id="KW-0645">Protease</keyword>
<organism evidence="6 7">
    <name type="scientific">Brachionus calyciflorus</name>
    <dbReference type="NCBI Taxonomy" id="104777"/>
    <lineage>
        <taxon>Eukaryota</taxon>
        <taxon>Metazoa</taxon>
        <taxon>Spiralia</taxon>
        <taxon>Gnathifera</taxon>
        <taxon>Rotifera</taxon>
        <taxon>Eurotatoria</taxon>
        <taxon>Monogononta</taxon>
        <taxon>Pseudotrocha</taxon>
        <taxon>Ploima</taxon>
        <taxon>Brachionidae</taxon>
        <taxon>Brachionus</taxon>
    </lineage>
</organism>
<evidence type="ECO:0000313" key="7">
    <source>
        <dbReference type="Proteomes" id="UP000663879"/>
    </source>
</evidence>
<dbReference type="GO" id="GO:0008234">
    <property type="term" value="F:cysteine-type peptidase activity"/>
    <property type="evidence" value="ECO:0007669"/>
    <property type="project" value="UniProtKB-KW"/>
</dbReference>
<proteinExistence type="inferred from homology"/>
<dbReference type="SUPFAM" id="SSF54001">
    <property type="entry name" value="Cysteine proteinases"/>
    <property type="match status" value="1"/>
</dbReference>
<dbReference type="Gene3D" id="3.40.395.10">
    <property type="entry name" value="Adenoviral Proteinase, Chain A"/>
    <property type="match status" value="1"/>
</dbReference>
<evidence type="ECO:0000256" key="3">
    <source>
        <dbReference type="ARBA" id="ARBA00022801"/>
    </source>
</evidence>
<comment type="similarity">
    <text evidence="1">Belongs to the peptidase C48 family.</text>
</comment>
<dbReference type="EMBL" id="CAJNOC010000067">
    <property type="protein sequence ID" value="CAF0711673.1"/>
    <property type="molecule type" value="Genomic_DNA"/>
</dbReference>
<protein>
    <recommendedName>
        <fullName evidence="5">Ubiquitin-like protease family profile domain-containing protein</fullName>
    </recommendedName>
</protein>
<dbReference type="InterPro" id="IPR044613">
    <property type="entry name" value="Nep1/2-like"/>
</dbReference>
<dbReference type="Pfam" id="PF02902">
    <property type="entry name" value="Peptidase_C48"/>
    <property type="match status" value="1"/>
</dbReference>
<keyword evidence="3" id="KW-0378">Hydrolase</keyword>
<gene>
    <name evidence="6" type="ORF">OXX778_LOCUS1133</name>
</gene>
<keyword evidence="7" id="KW-1185">Reference proteome</keyword>
<evidence type="ECO:0000259" key="5">
    <source>
        <dbReference type="PROSITE" id="PS50600"/>
    </source>
</evidence>
<dbReference type="OrthoDB" id="5065855at2759"/>
<dbReference type="AlphaFoldDB" id="A0A813MDB9"/>
<comment type="caution">
    <text evidence="6">The sequence shown here is derived from an EMBL/GenBank/DDBJ whole genome shotgun (WGS) entry which is preliminary data.</text>
</comment>
<reference evidence="6" key="1">
    <citation type="submission" date="2021-02" db="EMBL/GenBank/DDBJ databases">
        <authorList>
            <person name="Nowell W R."/>
        </authorList>
    </citation>
    <scope>NUCLEOTIDE SEQUENCE</scope>
    <source>
        <strain evidence="6">Ploen Becks lab</strain>
    </source>
</reference>